<reference evidence="4" key="1">
    <citation type="submission" date="2021-01" db="EMBL/GenBank/DDBJ databases">
        <authorList>
            <person name="Corre E."/>
            <person name="Pelletier E."/>
            <person name="Niang G."/>
            <person name="Scheremetjew M."/>
            <person name="Finn R."/>
            <person name="Kale V."/>
            <person name="Holt S."/>
            <person name="Cochrane G."/>
            <person name="Meng A."/>
            <person name="Brown T."/>
            <person name="Cohen L."/>
        </authorList>
    </citation>
    <scope>NUCLEOTIDE SEQUENCE</scope>
    <source>
        <strain evidence="4">PLY429</strain>
    </source>
</reference>
<keyword evidence="1" id="KW-0677">Repeat</keyword>
<dbReference type="InterPro" id="IPR051210">
    <property type="entry name" value="Ub_ligase/GEF_domain"/>
</dbReference>
<evidence type="ECO:0000256" key="2">
    <source>
        <dbReference type="PROSITE-ProRule" id="PRU00235"/>
    </source>
</evidence>
<sequence>MLRRLVATWGNSDFGRLGHVSLNQGGVDTPRLVGGLLNVNATQVATGGAHTAVVAGDGSLYTFGLNDHGQLGHSSDEGAFCEEPREVLIPEAVVAVTCGHYHTLALAESGTIWAFGKNSDGQLGLGKKGASAVVHPAPVRALQGAPIVEVCAGAEHSLARTAEGELFSWGASANGRLGHGTESLFLSWHQSNKTPRLVRALRGTKLTSLAAGHTCSGVVDDAGCAYTMGYGRFWQLGFGHDRDQPTPEQVPNLSGVAQLAMGGLQSIAVKRGGPVMVWGGNEHGCLGHGQPGRAERAPVMLPKLTVASASAGWQHSAAVGGNGELLTWGWGGSAGDQSAYDGRGACGGQLGLGNDFDYWTPTAVSELHIRGRALQQFVEGYDARFMFASVACGFNHTAAVVEVPAAEVEASAD</sequence>
<name>A0A7S1T2E8_9CHLO</name>
<feature type="domain" description="RCC1-like" evidence="3">
    <location>
        <begin position="6"/>
        <end position="399"/>
    </location>
</feature>
<feature type="repeat" description="RCC1" evidence="2">
    <location>
        <begin position="323"/>
        <end position="403"/>
    </location>
</feature>
<feature type="repeat" description="RCC1" evidence="2">
    <location>
        <begin position="223"/>
        <end position="272"/>
    </location>
</feature>
<proteinExistence type="predicted"/>
<dbReference type="Gene3D" id="2.130.10.30">
    <property type="entry name" value="Regulator of chromosome condensation 1/beta-lactamase-inhibitor protein II"/>
    <property type="match status" value="2"/>
</dbReference>
<dbReference type="InterPro" id="IPR058923">
    <property type="entry name" value="RCC1-like_dom"/>
</dbReference>
<dbReference type="SUPFAM" id="SSF50985">
    <property type="entry name" value="RCC1/BLIP-II"/>
    <property type="match status" value="2"/>
</dbReference>
<evidence type="ECO:0000256" key="1">
    <source>
        <dbReference type="ARBA" id="ARBA00022737"/>
    </source>
</evidence>
<protein>
    <recommendedName>
        <fullName evidence="3">RCC1-like domain-containing protein</fullName>
    </recommendedName>
</protein>
<dbReference type="AlphaFoldDB" id="A0A7S1T2E8"/>
<dbReference type="PANTHER" id="PTHR22870">
    <property type="entry name" value="REGULATOR OF CHROMOSOME CONDENSATION"/>
    <property type="match status" value="1"/>
</dbReference>
<feature type="repeat" description="RCC1" evidence="2">
    <location>
        <begin position="58"/>
        <end position="109"/>
    </location>
</feature>
<accession>A0A7S1T2E8</accession>
<feature type="repeat" description="RCC1" evidence="2">
    <location>
        <begin position="4"/>
        <end position="57"/>
    </location>
</feature>
<gene>
    <name evidence="4" type="ORF">TCHU04912_LOCUS18599</name>
</gene>
<dbReference type="PROSITE" id="PS50012">
    <property type="entry name" value="RCC1_3"/>
    <property type="match status" value="7"/>
</dbReference>
<dbReference type="PROSITE" id="PS00626">
    <property type="entry name" value="RCC1_2"/>
    <property type="match status" value="2"/>
</dbReference>
<feature type="repeat" description="RCC1" evidence="2">
    <location>
        <begin position="110"/>
        <end position="163"/>
    </location>
</feature>
<dbReference type="InterPro" id="IPR009091">
    <property type="entry name" value="RCC1/BLIP-II"/>
</dbReference>
<organism evidence="4">
    <name type="scientific">Tetraselmis chuii</name>
    <dbReference type="NCBI Taxonomy" id="63592"/>
    <lineage>
        <taxon>Eukaryota</taxon>
        <taxon>Viridiplantae</taxon>
        <taxon>Chlorophyta</taxon>
        <taxon>core chlorophytes</taxon>
        <taxon>Chlorodendrophyceae</taxon>
        <taxon>Chlorodendrales</taxon>
        <taxon>Chlorodendraceae</taxon>
        <taxon>Tetraselmis</taxon>
    </lineage>
</organism>
<dbReference type="PANTHER" id="PTHR22870:SF395">
    <property type="entry name" value="UVB-RESISTANCE PROTEIN UVR8-RELATED"/>
    <property type="match status" value="1"/>
</dbReference>
<dbReference type="Pfam" id="PF25390">
    <property type="entry name" value="WD40_RLD"/>
    <property type="match status" value="1"/>
</dbReference>
<evidence type="ECO:0000259" key="3">
    <source>
        <dbReference type="Pfam" id="PF25390"/>
    </source>
</evidence>
<feature type="repeat" description="RCC1" evidence="2">
    <location>
        <begin position="273"/>
        <end position="322"/>
    </location>
</feature>
<dbReference type="InterPro" id="IPR000408">
    <property type="entry name" value="Reg_chr_condens"/>
</dbReference>
<evidence type="ECO:0000313" key="4">
    <source>
        <dbReference type="EMBL" id="CAD9216359.1"/>
    </source>
</evidence>
<dbReference type="EMBL" id="HBGG01035552">
    <property type="protein sequence ID" value="CAD9216359.1"/>
    <property type="molecule type" value="Transcribed_RNA"/>
</dbReference>
<feature type="repeat" description="RCC1" evidence="2">
    <location>
        <begin position="164"/>
        <end position="222"/>
    </location>
</feature>
<dbReference type="PRINTS" id="PR00633">
    <property type="entry name" value="RCCNDNSATION"/>
</dbReference>